<feature type="chain" id="PRO_5004550838" evidence="1">
    <location>
        <begin position="17"/>
        <end position="245"/>
    </location>
</feature>
<dbReference type="eggNOG" id="ENOG502SNZA">
    <property type="taxonomic scope" value="Eukaryota"/>
</dbReference>
<dbReference type="STRING" id="743788.S8EUJ3"/>
<accession>S8EUJ3</accession>
<organism evidence="2 3">
    <name type="scientific">Fomitopsis schrenkii</name>
    <name type="common">Brown rot fungus</name>
    <dbReference type="NCBI Taxonomy" id="2126942"/>
    <lineage>
        <taxon>Eukaryota</taxon>
        <taxon>Fungi</taxon>
        <taxon>Dikarya</taxon>
        <taxon>Basidiomycota</taxon>
        <taxon>Agaricomycotina</taxon>
        <taxon>Agaricomycetes</taxon>
        <taxon>Polyporales</taxon>
        <taxon>Fomitopsis</taxon>
    </lineage>
</organism>
<protein>
    <submittedName>
        <fullName evidence="2">Uncharacterized protein</fullName>
    </submittedName>
</protein>
<dbReference type="InParanoid" id="S8EUJ3"/>
<evidence type="ECO:0000313" key="3">
    <source>
        <dbReference type="Proteomes" id="UP000015241"/>
    </source>
</evidence>
<dbReference type="EMBL" id="KE504282">
    <property type="protein sequence ID" value="EPS93335.1"/>
    <property type="molecule type" value="Genomic_DNA"/>
</dbReference>
<reference evidence="2 3" key="1">
    <citation type="journal article" date="2012" name="Science">
        <title>The Paleozoic origin of enzymatic lignin decomposition reconstructed from 31 fungal genomes.</title>
        <authorList>
            <person name="Floudas D."/>
            <person name="Binder M."/>
            <person name="Riley R."/>
            <person name="Barry K."/>
            <person name="Blanchette R.A."/>
            <person name="Henrissat B."/>
            <person name="Martinez A.T."/>
            <person name="Otillar R."/>
            <person name="Spatafora J.W."/>
            <person name="Yadav J.S."/>
            <person name="Aerts A."/>
            <person name="Benoit I."/>
            <person name="Boyd A."/>
            <person name="Carlson A."/>
            <person name="Copeland A."/>
            <person name="Coutinho P.M."/>
            <person name="de Vries R.P."/>
            <person name="Ferreira P."/>
            <person name="Findley K."/>
            <person name="Foster B."/>
            <person name="Gaskell J."/>
            <person name="Glotzer D."/>
            <person name="Gorecki P."/>
            <person name="Heitman J."/>
            <person name="Hesse C."/>
            <person name="Hori C."/>
            <person name="Igarashi K."/>
            <person name="Jurgens J.A."/>
            <person name="Kallen N."/>
            <person name="Kersten P."/>
            <person name="Kohler A."/>
            <person name="Kuees U."/>
            <person name="Kumar T.K.A."/>
            <person name="Kuo A."/>
            <person name="LaButti K."/>
            <person name="Larrondo L.F."/>
            <person name="Lindquist E."/>
            <person name="Ling A."/>
            <person name="Lombard V."/>
            <person name="Lucas S."/>
            <person name="Lundell T."/>
            <person name="Martin R."/>
            <person name="McLaughlin D.J."/>
            <person name="Morgenstern I."/>
            <person name="Morin E."/>
            <person name="Murat C."/>
            <person name="Nagy L.G."/>
            <person name="Nolan M."/>
            <person name="Ohm R.A."/>
            <person name="Patyshakuliyeva A."/>
            <person name="Rokas A."/>
            <person name="Ruiz-Duenas F.J."/>
            <person name="Sabat G."/>
            <person name="Salamov A."/>
            <person name="Samejima M."/>
            <person name="Schmutz J."/>
            <person name="Slot J.C."/>
            <person name="St John F."/>
            <person name="Stenlid J."/>
            <person name="Sun H."/>
            <person name="Sun S."/>
            <person name="Syed K."/>
            <person name="Tsang A."/>
            <person name="Wiebenga A."/>
            <person name="Young D."/>
            <person name="Pisabarro A."/>
            <person name="Eastwood D.C."/>
            <person name="Martin F."/>
            <person name="Cullen D."/>
            <person name="Grigoriev I.V."/>
            <person name="Hibbett D.S."/>
        </authorList>
    </citation>
    <scope>NUCLEOTIDE SEQUENCE</scope>
    <source>
        <strain evidence="3">FP-58527</strain>
    </source>
</reference>
<feature type="signal peptide" evidence="1">
    <location>
        <begin position="1"/>
        <end position="16"/>
    </location>
</feature>
<keyword evidence="3" id="KW-1185">Reference proteome</keyword>
<gene>
    <name evidence="2" type="ORF">FOMPIDRAFT_1136370</name>
</gene>
<proteinExistence type="predicted"/>
<keyword evidence="1" id="KW-0732">Signal</keyword>
<name>S8EUJ3_FOMSC</name>
<dbReference type="OrthoDB" id="3065422at2759"/>
<dbReference type="AlphaFoldDB" id="S8EUJ3"/>
<evidence type="ECO:0000313" key="2">
    <source>
        <dbReference type="EMBL" id="EPS93335.1"/>
    </source>
</evidence>
<dbReference type="Proteomes" id="UP000015241">
    <property type="component" value="Unassembled WGS sequence"/>
</dbReference>
<evidence type="ECO:0000256" key="1">
    <source>
        <dbReference type="SAM" id="SignalP"/>
    </source>
</evidence>
<dbReference type="HOGENOM" id="CLU_041810_1_0_1"/>
<sequence length="245" mass="26975">MAVSSIFALLLQPHEGTLCDEATIDYDKFLKETGLPRMDGQGAMASDLDGQGEYHIKKDGKTVVYHHQELAPPAGVVGANYSQCSISTESSCPTVLTFHISIHSEKQPHKYAYLWTTGRTVQHGGNFYVAEYGIKVLQAPDTFIAWQPAHAHGTSLIGYQPPSGDLPLAQQGLGFVTSMHLALTWKKFVANKITEEQAAEEFAEDLKDEIDDREGIGACWQRPSLQQARQSMCLLNRARTAKGKL</sequence>